<keyword evidence="2 4" id="KW-0802">TPR repeat</keyword>
<feature type="repeat" description="TPR" evidence="4">
    <location>
        <begin position="217"/>
        <end position="250"/>
    </location>
</feature>
<keyword evidence="1" id="KW-0677">Repeat</keyword>
<dbReference type="AlphaFoldDB" id="A0A1M6BGL4"/>
<dbReference type="Pfam" id="PF14559">
    <property type="entry name" value="TPR_19"/>
    <property type="match status" value="2"/>
</dbReference>
<accession>A0A1M6BGL4</accession>
<reference evidence="5 6" key="1">
    <citation type="submission" date="2016-11" db="EMBL/GenBank/DDBJ databases">
        <authorList>
            <person name="Jaros S."/>
            <person name="Januszkiewicz K."/>
            <person name="Wedrychowicz H."/>
        </authorList>
    </citation>
    <scope>NUCLEOTIDE SEQUENCE [LARGE SCALE GENOMIC DNA]</scope>
    <source>
        <strain evidence="5 6">DSM 5091</strain>
    </source>
</reference>
<dbReference type="SMART" id="SM00028">
    <property type="entry name" value="TPR"/>
    <property type="match status" value="8"/>
</dbReference>
<dbReference type="OrthoDB" id="9814129at2"/>
<dbReference type="SUPFAM" id="SSF48452">
    <property type="entry name" value="TPR-like"/>
    <property type="match status" value="1"/>
</dbReference>
<name>A0A1M6BGL4_MALRU</name>
<dbReference type="PANTHER" id="PTHR44943:SF9">
    <property type="entry name" value="TPR-REPEAT-CONTAINING PROTEIN"/>
    <property type="match status" value="1"/>
</dbReference>
<sequence>MSENRGEKRQLSVIDLSKKGRQKFRSRRYQEACDLFSQGLEREPDNPYLLSGMGDACREIGNFEEAERCYRHLLEIDKNNLFALRGLGDVCKKLGRHQEAIRLWNQYLNLRPRDKHVMTRIADSCKALLQFDKAEEAYRQIIKFDPRDRFALTGMADLQHRLGHDEKAIEYYEKVLQFDPNELHILTIIGKLCWRINKFEKAESFFRRALSIDPHNPYALYGLGNCFRWHHQYDKAIEIWQEILKHNEGTQALFTRMGDAHMHLGDIDKAEASYLKAMQLGDDPFAVAGLVRLYCDKSEFPQAAKFFWILVADEDDAAPQIEELVKRFVRSGQRDVMLQFFRLLLADPQGGERAIREIEAMVERLEGEN</sequence>
<evidence type="ECO:0000256" key="2">
    <source>
        <dbReference type="ARBA" id="ARBA00022803"/>
    </source>
</evidence>
<dbReference type="STRING" id="1122189.SAMN02745165_00174"/>
<feature type="repeat" description="TPR" evidence="4">
    <location>
        <begin position="183"/>
        <end position="216"/>
    </location>
</feature>
<evidence type="ECO:0000256" key="3">
    <source>
        <dbReference type="ARBA" id="ARBA00023078"/>
    </source>
</evidence>
<evidence type="ECO:0000256" key="1">
    <source>
        <dbReference type="ARBA" id="ARBA00022737"/>
    </source>
</evidence>
<dbReference type="Proteomes" id="UP000184171">
    <property type="component" value="Unassembled WGS sequence"/>
</dbReference>
<proteinExistence type="predicted"/>
<evidence type="ECO:0000313" key="6">
    <source>
        <dbReference type="Proteomes" id="UP000184171"/>
    </source>
</evidence>
<feature type="repeat" description="TPR" evidence="4">
    <location>
        <begin position="81"/>
        <end position="114"/>
    </location>
</feature>
<dbReference type="InterPro" id="IPR051685">
    <property type="entry name" value="Ycf3/AcsC/BcsC/TPR_MFPF"/>
</dbReference>
<protein>
    <submittedName>
        <fullName evidence="5">Tetratricopeptide repeat-containing protein</fullName>
    </submittedName>
</protein>
<dbReference type="Gene3D" id="1.25.40.10">
    <property type="entry name" value="Tetratricopeptide repeat domain"/>
    <property type="match status" value="2"/>
</dbReference>
<dbReference type="InterPro" id="IPR019734">
    <property type="entry name" value="TPR_rpt"/>
</dbReference>
<feature type="repeat" description="TPR" evidence="4">
    <location>
        <begin position="149"/>
        <end position="182"/>
    </location>
</feature>
<organism evidence="5 6">
    <name type="scientific">Malonomonas rubra DSM 5091</name>
    <dbReference type="NCBI Taxonomy" id="1122189"/>
    <lineage>
        <taxon>Bacteria</taxon>
        <taxon>Pseudomonadati</taxon>
        <taxon>Thermodesulfobacteriota</taxon>
        <taxon>Desulfuromonadia</taxon>
        <taxon>Desulfuromonadales</taxon>
        <taxon>Geopsychrobacteraceae</taxon>
        <taxon>Malonomonas</taxon>
    </lineage>
</organism>
<feature type="repeat" description="TPR" evidence="4">
    <location>
        <begin position="47"/>
        <end position="80"/>
    </location>
</feature>
<dbReference type="PANTHER" id="PTHR44943">
    <property type="entry name" value="CELLULOSE SYNTHASE OPERON PROTEIN C"/>
    <property type="match status" value="1"/>
</dbReference>
<keyword evidence="6" id="KW-1185">Reference proteome</keyword>
<dbReference type="PROSITE" id="PS50005">
    <property type="entry name" value="TPR"/>
    <property type="match status" value="6"/>
</dbReference>
<dbReference type="Pfam" id="PF13181">
    <property type="entry name" value="TPR_8"/>
    <property type="match status" value="3"/>
</dbReference>
<dbReference type="RefSeq" id="WP_072904856.1">
    <property type="nucleotide sequence ID" value="NZ_FQZT01000001.1"/>
</dbReference>
<gene>
    <name evidence="5" type="ORF">SAMN02745165_00174</name>
</gene>
<dbReference type="InterPro" id="IPR011990">
    <property type="entry name" value="TPR-like_helical_dom_sf"/>
</dbReference>
<feature type="repeat" description="TPR" evidence="4">
    <location>
        <begin position="251"/>
        <end position="284"/>
    </location>
</feature>
<evidence type="ECO:0000313" key="5">
    <source>
        <dbReference type="EMBL" id="SHI47920.1"/>
    </source>
</evidence>
<evidence type="ECO:0000256" key="4">
    <source>
        <dbReference type="PROSITE-ProRule" id="PRU00339"/>
    </source>
</evidence>
<keyword evidence="3" id="KW-0793">Thylakoid</keyword>
<dbReference type="EMBL" id="FQZT01000001">
    <property type="protein sequence ID" value="SHI47920.1"/>
    <property type="molecule type" value="Genomic_DNA"/>
</dbReference>